<dbReference type="Gene3D" id="2.160.10.10">
    <property type="entry name" value="Hexapeptide repeat proteins"/>
    <property type="match status" value="1"/>
</dbReference>
<dbReference type="InterPro" id="IPR011004">
    <property type="entry name" value="Trimer_LpxA-like_sf"/>
</dbReference>
<comment type="caution">
    <text evidence="4">The sequence shown here is derived from an EMBL/GenBank/DDBJ whole genome shotgun (WGS) entry which is preliminary data.</text>
</comment>
<protein>
    <submittedName>
        <fullName evidence="4">Serine acetyltransferase</fullName>
    </submittedName>
</protein>
<keyword evidence="2" id="KW-0808">Transferase</keyword>
<keyword evidence="1" id="KW-0028">Amino-acid biosynthesis</keyword>
<dbReference type="NCBIfam" id="NF041874">
    <property type="entry name" value="EPS_EpsC"/>
    <property type="match status" value="1"/>
</dbReference>
<reference evidence="4" key="1">
    <citation type="submission" date="2020-11" db="EMBL/GenBank/DDBJ databases">
        <title>Bacterial whole genome sequence for Panacibacter sp. DH6.</title>
        <authorList>
            <person name="Le V."/>
            <person name="Ko S."/>
            <person name="Ahn C.-Y."/>
            <person name="Oh H.-M."/>
        </authorList>
    </citation>
    <scope>NUCLEOTIDE SEQUENCE</scope>
    <source>
        <strain evidence="4">DH6</strain>
    </source>
</reference>
<sequence>MEYPGYILTRHLPSVKEINTFTDELMAYLFPVTDEPDMFIEHHESMMYKLKEHFMRLLQSVDTGDKLNKDAVADQLFAALAGIKDLLLKDANLILDFDPAASSLEEVILSYPGFYAIMVHRLAHVIYKAKVPLIPRFMSEWAHSKTGIDINPGATIGSPFFIDHGTGVVIGETAKIGNNVKIYQSVTLGAMAVRKEDAQVKRHPTIEDNVIIYAGSTILGGNTSIGHDSIIGGNTWVTQSVPPFSVVYHKNQTIVNDRKDFEEPLNFII</sequence>
<evidence type="ECO:0000256" key="3">
    <source>
        <dbReference type="ARBA" id="ARBA00023315"/>
    </source>
</evidence>
<dbReference type="InterPro" id="IPR045304">
    <property type="entry name" value="LbH_SAT"/>
</dbReference>
<proteinExistence type="predicted"/>
<dbReference type="GO" id="GO:0008652">
    <property type="term" value="P:amino acid biosynthetic process"/>
    <property type="evidence" value="ECO:0007669"/>
    <property type="project" value="UniProtKB-KW"/>
</dbReference>
<dbReference type="Gene3D" id="1.10.3130.10">
    <property type="entry name" value="serine acetyltransferase, domain 1"/>
    <property type="match status" value="1"/>
</dbReference>
<dbReference type="GO" id="GO:0016746">
    <property type="term" value="F:acyltransferase activity"/>
    <property type="evidence" value="ECO:0007669"/>
    <property type="project" value="UniProtKB-KW"/>
</dbReference>
<evidence type="ECO:0000313" key="5">
    <source>
        <dbReference type="Proteomes" id="UP000628448"/>
    </source>
</evidence>
<dbReference type="Proteomes" id="UP000628448">
    <property type="component" value="Unassembled WGS sequence"/>
</dbReference>
<dbReference type="AlphaFoldDB" id="A0A931GY73"/>
<dbReference type="SUPFAM" id="SSF51161">
    <property type="entry name" value="Trimeric LpxA-like enzymes"/>
    <property type="match status" value="1"/>
</dbReference>
<organism evidence="4 5">
    <name type="scientific">Panacibacter microcysteis</name>
    <dbReference type="NCBI Taxonomy" id="2793269"/>
    <lineage>
        <taxon>Bacteria</taxon>
        <taxon>Pseudomonadati</taxon>
        <taxon>Bacteroidota</taxon>
        <taxon>Chitinophagia</taxon>
        <taxon>Chitinophagales</taxon>
        <taxon>Chitinophagaceae</taxon>
        <taxon>Panacibacter</taxon>
    </lineage>
</organism>
<gene>
    <name evidence="4" type="ORF">I5907_01110</name>
</gene>
<evidence type="ECO:0000256" key="1">
    <source>
        <dbReference type="ARBA" id="ARBA00022605"/>
    </source>
</evidence>
<name>A0A931GY73_9BACT</name>
<keyword evidence="3" id="KW-0012">Acyltransferase</keyword>
<dbReference type="EMBL" id="JADWYR010000001">
    <property type="protein sequence ID" value="MBG9374817.1"/>
    <property type="molecule type" value="Genomic_DNA"/>
</dbReference>
<dbReference type="RefSeq" id="WP_196988907.1">
    <property type="nucleotide sequence ID" value="NZ_JADWYR010000001.1"/>
</dbReference>
<dbReference type="InterPro" id="IPR053376">
    <property type="entry name" value="Serine_acetyltransferase"/>
</dbReference>
<dbReference type="InterPro" id="IPR042122">
    <property type="entry name" value="Ser_AcTrfase_N_sf"/>
</dbReference>
<evidence type="ECO:0000313" key="4">
    <source>
        <dbReference type="EMBL" id="MBG9374817.1"/>
    </source>
</evidence>
<keyword evidence="5" id="KW-1185">Reference proteome</keyword>
<dbReference type="CDD" id="cd03354">
    <property type="entry name" value="LbH_SAT"/>
    <property type="match status" value="1"/>
</dbReference>
<dbReference type="PANTHER" id="PTHR42811">
    <property type="entry name" value="SERINE ACETYLTRANSFERASE"/>
    <property type="match status" value="1"/>
</dbReference>
<accession>A0A931GY73</accession>
<evidence type="ECO:0000256" key="2">
    <source>
        <dbReference type="ARBA" id="ARBA00022679"/>
    </source>
</evidence>